<name>A0A667WUC4_9TELE</name>
<dbReference type="AlphaFoldDB" id="A0A667WUC4"/>
<keyword evidence="2" id="KW-1185">Reference proteome</keyword>
<evidence type="ECO:0000313" key="2">
    <source>
        <dbReference type="Proteomes" id="UP000472263"/>
    </source>
</evidence>
<dbReference type="InParanoid" id="A0A667WUC4"/>
<reference evidence="1" key="2">
    <citation type="submission" date="2025-08" db="UniProtKB">
        <authorList>
            <consortium name="Ensembl"/>
        </authorList>
    </citation>
    <scope>IDENTIFICATION</scope>
</reference>
<evidence type="ECO:0000313" key="1">
    <source>
        <dbReference type="Ensembl" id="ENSMMDP00005009300.1"/>
    </source>
</evidence>
<reference evidence="1" key="3">
    <citation type="submission" date="2025-09" db="UniProtKB">
        <authorList>
            <consortium name="Ensembl"/>
        </authorList>
    </citation>
    <scope>IDENTIFICATION</scope>
</reference>
<accession>A0A667WUC4</accession>
<evidence type="ECO:0008006" key="3">
    <source>
        <dbReference type="Google" id="ProtNLM"/>
    </source>
</evidence>
<reference evidence="1" key="1">
    <citation type="submission" date="2019-06" db="EMBL/GenBank/DDBJ databases">
        <authorList>
            <consortium name="Wellcome Sanger Institute Data Sharing"/>
        </authorList>
    </citation>
    <scope>NUCLEOTIDE SEQUENCE [LARGE SCALE GENOMIC DNA]</scope>
</reference>
<organism evidence="1 2">
    <name type="scientific">Myripristis murdjan</name>
    <name type="common">pinecone soldierfish</name>
    <dbReference type="NCBI Taxonomy" id="586833"/>
    <lineage>
        <taxon>Eukaryota</taxon>
        <taxon>Metazoa</taxon>
        <taxon>Chordata</taxon>
        <taxon>Craniata</taxon>
        <taxon>Vertebrata</taxon>
        <taxon>Euteleostomi</taxon>
        <taxon>Actinopterygii</taxon>
        <taxon>Neopterygii</taxon>
        <taxon>Teleostei</taxon>
        <taxon>Neoteleostei</taxon>
        <taxon>Acanthomorphata</taxon>
        <taxon>Holocentriformes</taxon>
        <taxon>Holocentridae</taxon>
        <taxon>Myripristis</taxon>
    </lineage>
</organism>
<protein>
    <recommendedName>
        <fullName evidence="3">Reverse transcriptase zinc-binding domain-containing protein</fullName>
    </recommendedName>
</protein>
<proteinExistence type="predicted"/>
<dbReference type="Ensembl" id="ENSMMDT00005009588.1">
    <property type="protein sequence ID" value="ENSMMDP00005009300.1"/>
    <property type="gene ID" value="ENSMMDG00005005099.1"/>
</dbReference>
<dbReference type="Proteomes" id="UP000472263">
    <property type="component" value="Chromosome 20"/>
</dbReference>
<sequence length="90" mass="10303">ISNDRCWRCDKERGTLIHMFYECDVVHSLWGAVIQCINNALQVKLRENPALCILGILQRKIGLSQQLLSLNRQVTSGSKHVVLSIFIRLK</sequence>
<dbReference type="GeneTree" id="ENSGT00940000177400"/>